<dbReference type="Pfam" id="PF05114">
    <property type="entry name" value="MbnB_TglH_ChrH"/>
    <property type="match status" value="1"/>
</dbReference>
<dbReference type="AlphaFoldDB" id="A0A1V9G7Q6"/>
<sequence>MTKLLATAACNLDADMLNACYPLFLEEKVQAIEWSFDALFDHGALPQWFGELLQAYSQAKRLTGHGVFFSLFSGKWLPEQVQWLASLRDTIQRFPLEQVTEHFGFMTGKDFHEGAPLAIPYTATTLRIGRDRLRRIQDAAQCPVGLENLAFAYTPDEVKRHGDFLYKLIEPVNGFIILDLHNVYCQLKNFDLDANELLSLYPLHKVREVHISGGSWERVESEPGRQIRRDTHDDVVPAEVFLLLDKALDRCPECKYVVLEQLGNGLKSHTSRQQFYHDFVRMDNILQQKNWFRKGESQNDFMPLQLFDNGPAPEDELLFNQQRELSQILESGMSYSEAMQVLNRSSLANTPWDIEHWDPAMLETAMQIARKWKKQV</sequence>
<dbReference type="Gene3D" id="3.20.20.150">
    <property type="entry name" value="Divalent-metal-dependent TIM barrel enzymes"/>
    <property type="match status" value="1"/>
</dbReference>
<comment type="caution">
    <text evidence="1">The sequence shown here is derived from an EMBL/GenBank/DDBJ whole genome shotgun (WGS) entry which is preliminary data.</text>
</comment>
<dbReference type="InterPro" id="IPR036237">
    <property type="entry name" value="Xyl_isomerase-like_sf"/>
</dbReference>
<organism evidence="1 2">
    <name type="scientific">Niastella vici</name>
    <dbReference type="NCBI Taxonomy" id="1703345"/>
    <lineage>
        <taxon>Bacteria</taxon>
        <taxon>Pseudomonadati</taxon>
        <taxon>Bacteroidota</taxon>
        <taxon>Chitinophagia</taxon>
        <taxon>Chitinophagales</taxon>
        <taxon>Chitinophagaceae</taxon>
        <taxon>Niastella</taxon>
    </lineage>
</organism>
<reference evidence="1 2" key="1">
    <citation type="submission" date="2016-03" db="EMBL/GenBank/DDBJ databases">
        <title>Niastella vici sp. nov., isolated from farmland soil.</title>
        <authorList>
            <person name="Chen L."/>
            <person name="Wang D."/>
            <person name="Yang S."/>
            <person name="Wang G."/>
        </authorList>
    </citation>
    <scope>NUCLEOTIDE SEQUENCE [LARGE SCALE GENOMIC DNA]</scope>
    <source>
        <strain evidence="1 2">DJ57</strain>
    </source>
</reference>
<proteinExistence type="predicted"/>
<protein>
    <recommendedName>
        <fullName evidence="3">DUF692 family protein</fullName>
    </recommendedName>
</protein>
<dbReference type="RefSeq" id="WP_081145449.1">
    <property type="nucleotide sequence ID" value="NZ_LVYD01000002.1"/>
</dbReference>
<dbReference type="PANTHER" id="PTHR42194:SF1">
    <property type="entry name" value="UPF0276 PROTEIN HI_1600"/>
    <property type="match status" value="1"/>
</dbReference>
<dbReference type="Proteomes" id="UP000192796">
    <property type="component" value="Unassembled WGS sequence"/>
</dbReference>
<evidence type="ECO:0000313" key="2">
    <source>
        <dbReference type="Proteomes" id="UP000192796"/>
    </source>
</evidence>
<keyword evidence="2" id="KW-1185">Reference proteome</keyword>
<name>A0A1V9G7Q6_9BACT</name>
<dbReference type="OrthoDB" id="9763101at2"/>
<evidence type="ECO:0008006" key="3">
    <source>
        <dbReference type="Google" id="ProtNLM"/>
    </source>
</evidence>
<evidence type="ECO:0000313" key="1">
    <source>
        <dbReference type="EMBL" id="OQP66508.1"/>
    </source>
</evidence>
<dbReference type="STRING" id="1703345.A3860_13565"/>
<accession>A0A1V9G7Q6</accession>
<dbReference type="InterPro" id="IPR007801">
    <property type="entry name" value="MbnB/TglH/ChrH"/>
</dbReference>
<dbReference type="PANTHER" id="PTHR42194">
    <property type="entry name" value="UPF0276 PROTEIN HI_1600"/>
    <property type="match status" value="1"/>
</dbReference>
<dbReference type="SUPFAM" id="SSF51658">
    <property type="entry name" value="Xylose isomerase-like"/>
    <property type="match status" value="1"/>
</dbReference>
<dbReference type="EMBL" id="LVYD01000002">
    <property type="protein sequence ID" value="OQP66508.1"/>
    <property type="molecule type" value="Genomic_DNA"/>
</dbReference>
<gene>
    <name evidence="1" type="ORF">A3860_13565</name>
</gene>